<protein>
    <recommendedName>
        <fullName evidence="10">dITP/XTP pyrophosphatase</fullName>
        <ecNumber evidence="10">3.6.1.66</ecNumber>
    </recommendedName>
    <alternativeName>
        <fullName evidence="10">Non-canonical purine NTP pyrophosphatase</fullName>
    </alternativeName>
    <alternativeName>
        <fullName evidence="10">Non-standard purine NTP pyrophosphatase</fullName>
    </alternativeName>
    <alternativeName>
        <fullName evidence="10">Nucleoside-triphosphate diphosphatase</fullName>
    </alternativeName>
    <alternativeName>
        <fullName evidence="10">Nucleoside-triphosphate pyrophosphatase</fullName>
        <shortName evidence="10">NTPase</shortName>
    </alternativeName>
</protein>
<dbReference type="GO" id="GO:0017111">
    <property type="term" value="F:ribonucleoside triphosphate phosphatase activity"/>
    <property type="evidence" value="ECO:0007669"/>
    <property type="project" value="InterPro"/>
</dbReference>
<keyword evidence="5 10" id="KW-0378">Hydrolase</keyword>
<evidence type="ECO:0000256" key="11">
    <source>
        <dbReference type="RuleBase" id="RU003781"/>
    </source>
</evidence>
<proteinExistence type="inferred from homology"/>
<evidence type="ECO:0000313" key="12">
    <source>
        <dbReference type="EMBL" id="QII13660.1"/>
    </source>
</evidence>
<keyword evidence="6 10" id="KW-0460">Magnesium</keyword>
<evidence type="ECO:0000256" key="3">
    <source>
        <dbReference type="ARBA" id="ARBA00022723"/>
    </source>
</evidence>
<keyword evidence="3 10" id="KW-0479">Metal-binding</keyword>
<keyword evidence="14" id="KW-1185">Reference proteome</keyword>
<dbReference type="InterPro" id="IPR029001">
    <property type="entry name" value="ITPase-like_fam"/>
</dbReference>
<keyword evidence="4 10" id="KW-0547">Nucleotide-binding</keyword>
<dbReference type="PANTHER" id="PTHR11067:SF9">
    <property type="entry name" value="INOSINE TRIPHOSPHATE PYROPHOSPHATASE"/>
    <property type="match status" value="1"/>
</dbReference>
<dbReference type="GO" id="GO:0035870">
    <property type="term" value="F:dITP diphosphatase activity"/>
    <property type="evidence" value="ECO:0007669"/>
    <property type="project" value="UniProtKB-UniRule"/>
</dbReference>
<dbReference type="CDD" id="cd00515">
    <property type="entry name" value="HAM1"/>
    <property type="match status" value="1"/>
</dbReference>
<feature type="binding site" evidence="10">
    <location>
        <begin position="17"/>
        <end position="22"/>
    </location>
    <ligand>
        <name>substrate</name>
    </ligand>
</feature>
<organism evidence="13 14">
    <name type="scientific">Kuenenia stuttgartiensis</name>
    <dbReference type="NCBI Taxonomy" id="174633"/>
    <lineage>
        <taxon>Bacteria</taxon>
        <taxon>Pseudomonadati</taxon>
        <taxon>Planctomycetota</taxon>
        <taxon>Candidatus Brocadiia</taxon>
        <taxon>Candidatus Brocadiales</taxon>
        <taxon>Candidatus Brocadiaceae</taxon>
        <taxon>Candidatus Kuenenia</taxon>
    </lineage>
</organism>
<dbReference type="KEGG" id="kst:KSMBR1_2880"/>
<dbReference type="GO" id="GO:0009146">
    <property type="term" value="P:purine nucleoside triphosphate catabolic process"/>
    <property type="evidence" value="ECO:0007669"/>
    <property type="project" value="UniProtKB-UniRule"/>
</dbReference>
<feature type="binding site" evidence="10">
    <location>
        <position position="80"/>
    </location>
    <ligand>
        <name>Mg(2+)</name>
        <dbReference type="ChEBI" id="CHEBI:18420"/>
    </ligand>
</feature>
<evidence type="ECO:0000256" key="2">
    <source>
        <dbReference type="ARBA" id="ARBA00011738"/>
    </source>
</evidence>
<dbReference type="Proteomes" id="UP000501926">
    <property type="component" value="Chromosome"/>
</dbReference>
<comment type="function">
    <text evidence="10">Pyrophosphatase that catalyzes the hydrolysis of nucleoside triphosphates to their monophosphate derivatives, with a high preference for the non-canonical purine nucleotides XTP (xanthosine triphosphate), dITP (deoxyinosine triphosphate) and ITP. Seems to function as a house-cleaning enzyme that removes non-canonical purine nucleotides from the nucleotide pool, thus preventing their incorporation into DNA/RNA and avoiding chromosomal lesions.</text>
</comment>
<evidence type="ECO:0000256" key="8">
    <source>
        <dbReference type="ARBA" id="ARBA00051875"/>
    </source>
</evidence>
<dbReference type="GO" id="GO:0046872">
    <property type="term" value="F:metal ion binding"/>
    <property type="evidence" value="ECO:0007669"/>
    <property type="project" value="UniProtKB-KW"/>
</dbReference>
<dbReference type="RefSeq" id="WP_099325953.1">
    <property type="nucleotide sequence ID" value="NZ_CP049055.1"/>
</dbReference>
<comment type="similarity">
    <text evidence="1 10 11">Belongs to the HAM1 NTPase family.</text>
</comment>
<reference evidence="13" key="2">
    <citation type="submission" date="2017-10" db="EMBL/GenBank/DDBJ databases">
        <authorList>
            <person name="Banno H."/>
            <person name="Chua N.-H."/>
        </authorList>
    </citation>
    <scope>NUCLEOTIDE SEQUENCE [LARGE SCALE GENOMIC DNA]</scope>
    <source>
        <strain evidence="13">Kuenenia_mbr1_ru-nijmegen</strain>
    </source>
</reference>
<dbReference type="GO" id="GO:0005829">
    <property type="term" value="C:cytosol"/>
    <property type="evidence" value="ECO:0007669"/>
    <property type="project" value="TreeGrafter"/>
</dbReference>
<dbReference type="OrthoDB" id="9807456at2"/>
<dbReference type="GO" id="GO:0000166">
    <property type="term" value="F:nucleotide binding"/>
    <property type="evidence" value="ECO:0007669"/>
    <property type="project" value="UniProtKB-KW"/>
</dbReference>
<evidence type="ECO:0000256" key="10">
    <source>
        <dbReference type="HAMAP-Rule" id="MF_01405"/>
    </source>
</evidence>
<dbReference type="GO" id="GO:0009117">
    <property type="term" value="P:nucleotide metabolic process"/>
    <property type="evidence" value="ECO:0007669"/>
    <property type="project" value="UniProtKB-KW"/>
</dbReference>
<dbReference type="HAMAP" id="MF_01405">
    <property type="entry name" value="Non_canon_purine_NTPase"/>
    <property type="match status" value="1"/>
</dbReference>
<comment type="subunit">
    <text evidence="2 10">Homodimer.</text>
</comment>
<dbReference type="GO" id="GO:0036220">
    <property type="term" value="F:ITP diphosphatase activity"/>
    <property type="evidence" value="ECO:0007669"/>
    <property type="project" value="UniProtKB-UniRule"/>
</dbReference>
<dbReference type="SUPFAM" id="SSF52972">
    <property type="entry name" value="ITPase-like"/>
    <property type="match status" value="1"/>
</dbReference>
<dbReference type="Proteomes" id="UP000221734">
    <property type="component" value="Chromosome Kuenenia_stuttgartiensis_MBR1"/>
</dbReference>
<dbReference type="EMBL" id="CP049055">
    <property type="protein sequence ID" value="QII13660.1"/>
    <property type="molecule type" value="Genomic_DNA"/>
</dbReference>
<dbReference type="EMBL" id="LT934425">
    <property type="protein sequence ID" value="SOH05361.1"/>
    <property type="molecule type" value="Genomic_DNA"/>
</dbReference>
<sequence length="213" mass="23696">MGSYVNEIHSKTIVIATQNKKKKEEILAIAGNIPGIIFRGTEDFPFIPVVEEDGRTFRDNAIKKATTLAKACNTWAMADDSGLEIRALNGRPGVLSNRYAGPGATDEANIQKVLSELYNFTEEKRAARFVCSIALASPHELLFVVEDYCEGFIAKEPRGSGGFGYDPVFFVPYYNQTLAELSQFSTSVKNKISHRAKALQQFNERIIPLLRSR</sequence>
<feature type="binding site" evidence="10">
    <location>
        <position position="189"/>
    </location>
    <ligand>
        <name>substrate</name>
    </ligand>
</feature>
<evidence type="ECO:0000256" key="9">
    <source>
        <dbReference type="ARBA" id="ARBA00052017"/>
    </source>
</evidence>
<dbReference type="FunFam" id="3.90.950.10:FF:000001">
    <property type="entry name" value="dITP/XTP pyrophosphatase"/>
    <property type="match status" value="1"/>
</dbReference>
<evidence type="ECO:0000313" key="15">
    <source>
        <dbReference type="Proteomes" id="UP000501926"/>
    </source>
</evidence>
<evidence type="ECO:0000313" key="14">
    <source>
        <dbReference type="Proteomes" id="UP000221734"/>
    </source>
</evidence>
<dbReference type="InterPro" id="IPR020922">
    <property type="entry name" value="dITP/XTP_pyrophosphatase"/>
</dbReference>
<dbReference type="GO" id="GO:0036222">
    <property type="term" value="F:XTP diphosphatase activity"/>
    <property type="evidence" value="ECO:0007669"/>
    <property type="project" value="UniProtKB-UniRule"/>
</dbReference>
<comment type="catalytic activity">
    <reaction evidence="9 10">
        <text>XTP + H2O = XMP + diphosphate + H(+)</text>
        <dbReference type="Rhea" id="RHEA:28610"/>
        <dbReference type="ChEBI" id="CHEBI:15377"/>
        <dbReference type="ChEBI" id="CHEBI:15378"/>
        <dbReference type="ChEBI" id="CHEBI:33019"/>
        <dbReference type="ChEBI" id="CHEBI:57464"/>
        <dbReference type="ChEBI" id="CHEBI:61314"/>
        <dbReference type="EC" id="3.6.1.66"/>
    </reaction>
</comment>
<feature type="binding site" evidence="10">
    <location>
        <position position="81"/>
    </location>
    <ligand>
        <name>substrate</name>
    </ligand>
</feature>
<dbReference type="NCBIfam" id="TIGR00042">
    <property type="entry name" value="RdgB/HAM1 family non-canonical purine NTP pyrophosphatase"/>
    <property type="match status" value="1"/>
</dbReference>
<feature type="active site" description="Proton acceptor" evidence="10">
    <location>
        <position position="80"/>
    </location>
</feature>
<feature type="binding site" evidence="10">
    <location>
        <begin position="163"/>
        <end position="166"/>
    </location>
    <ligand>
        <name>substrate</name>
    </ligand>
</feature>
<evidence type="ECO:0000256" key="4">
    <source>
        <dbReference type="ARBA" id="ARBA00022741"/>
    </source>
</evidence>
<comment type="catalytic activity">
    <reaction evidence="8 10">
        <text>dITP + H2O = dIMP + diphosphate + H(+)</text>
        <dbReference type="Rhea" id="RHEA:28342"/>
        <dbReference type="ChEBI" id="CHEBI:15377"/>
        <dbReference type="ChEBI" id="CHEBI:15378"/>
        <dbReference type="ChEBI" id="CHEBI:33019"/>
        <dbReference type="ChEBI" id="CHEBI:61194"/>
        <dbReference type="ChEBI" id="CHEBI:61382"/>
        <dbReference type="EC" id="3.6.1.66"/>
    </reaction>
</comment>
<dbReference type="PANTHER" id="PTHR11067">
    <property type="entry name" value="INOSINE TRIPHOSPHATE PYROPHOSPHATASE/HAM1 PROTEIN"/>
    <property type="match status" value="1"/>
</dbReference>
<dbReference type="InterPro" id="IPR002637">
    <property type="entry name" value="RdgB/HAM1"/>
</dbReference>
<feature type="binding site" evidence="10">
    <location>
        <position position="51"/>
    </location>
    <ligand>
        <name>Mg(2+)</name>
        <dbReference type="ChEBI" id="CHEBI:18420"/>
    </ligand>
</feature>
<evidence type="ECO:0000313" key="13">
    <source>
        <dbReference type="EMBL" id="SOH05361.1"/>
    </source>
</evidence>
<name>A0A2C9CI57_KUEST</name>
<reference evidence="14" key="1">
    <citation type="submission" date="2017-10" db="EMBL/GenBank/DDBJ databases">
        <authorList>
            <person name="Frank J."/>
        </authorList>
    </citation>
    <scope>NUCLEOTIDE SEQUENCE [LARGE SCALE GENOMIC DNA]</scope>
</reference>
<dbReference type="AlphaFoldDB" id="A0A2C9CI57"/>
<accession>A0A2C9CI57</accession>
<comment type="catalytic activity">
    <reaction evidence="10">
        <text>ITP + H2O = IMP + diphosphate + H(+)</text>
        <dbReference type="Rhea" id="RHEA:29399"/>
        <dbReference type="ChEBI" id="CHEBI:15377"/>
        <dbReference type="ChEBI" id="CHEBI:15378"/>
        <dbReference type="ChEBI" id="CHEBI:33019"/>
        <dbReference type="ChEBI" id="CHEBI:58053"/>
        <dbReference type="ChEBI" id="CHEBI:61402"/>
        <dbReference type="EC" id="3.6.1.66"/>
    </reaction>
</comment>
<evidence type="ECO:0000256" key="1">
    <source>
        <dbReference type="ARBA" id="ARBA00008023"/>
    </source>
</evidence>
<evidence type="ECO:0000256" key="7">
    <source>
        <dbReference type="ARBA" id="ARBA00023080"/>
    </source>
</evidence>
<gene>
    <name evidence="12" type="ORF">KsCSTR_42810</name>
    <name evidence="13" type="ORF">KSMBR1_2880</name>
</gene>
<keyword evidence="7 10" id="KW-0546">Nucleotide metabolism</keyword>
<evidence type="ECO:0000256" key="6">
    <source>
        <dbReference type="ARBA" id="ARBA00022842"/>
    </source>
</evidence>
<feature type="binding site" evidence="10">
    <location>
        <begin position="194"/>
        <end position="195"/>
    </location>
    <ligand>
        <name>substrate</name>
    </ligand>
</feature>
<dbReference type="Pfam" id="PF01725">
    <property type="entry name" value="Ham1p_like"/>
    <property type="match status" value="1"/>
</dbReference>
<dbReference type="EC" id="3.6.1.66" evidence="10"/>
<evidence type="ECO:0000256" key="5">
    <source>
        <dbReference type="ARBA" id="ARBA00022801"/>
    </source>
</evidence>
<reference evidence="12 15" key="3">
    <citation type="submission" date="2020-02" db="EMBL/GenBank/DDBJ databases">
        <title>Newly sequenced genome of strain CSTR1 showed variability in Candidatus Kuenenia stuttgartiensis genomes.</title>
        <authorList>
            <person name="Ding C."/>
            <person name="Adrian L."/>
        </authorList>
    </citation>
    <scope>NUCLEOTIDE SEQUENCE [LARGE SCALE GENOMIC DNA]</scope>
    <source>
        <strain evidence="12 15">CSTR1</strain>
    </source>
</reference>
<comment type="cofactor">
    <cofactor evidence="10">
        <name>Mg(2+)</name>
        <dbReference type="ChEBI" id="CHEBI:18420"/>
    </cofactor>
    <text evidence="10">Binds 1 Mg(2+) ion per subunit.</text>
</comment>
<dbReference type="Gene3D" id="3.90.950.10">
    <property type="match status" value="1"/>
</dbReference>